<dbReference type="Proteomes" id="UP000324748">
    <property type="component" value="Unassembled WGS sequence"/>
</dbReference>
<protein>
    <submittedName>
        <fullName evidence="2">Uncharacterized protein</fullName>
    </submittedName>
</protein>
<feature type="region of interest" description="Disordered" evidence="1">
    <location>
        <begin position="183"/>
        <end position="212"/>
    </location>
</feature>
<comment type="caution">
    <text evidence="2">The sequence shown here is derived from an EMBL/GenBank/DDBJ whole genome shotgun (WGS) entry which is preliminary data.</text>
</comment>
<feature type="compositionally biased region" description="Polar residues" evidence="1">
    <location>
        <begin position="308"/>
        <end position="320"/>
    </location>
</feature>
<feature type="compositionally biased region" description="Low complexity" evidence="1">
    <location>
        <begin position="135"/>
        <end position="147"/>
    </location>
</feature>
<feature type="region of interest" description="Disordered" evidence="1">
    <location>
        <begin position="116"/>
        <end position="155"/>
    </location>
</feature>
<reference evidence="2 3" key="1">
    <citation type="submission" date="2019-05" db="EMBL/GenBank/DDBJ databases">
        <title>Emergence of the Ug99 lineage of the wheat stem rust pathogen through somatic hybridization.</title>
        <authorList>
            <person name="Li F."/>
            <person name="Upadhyaya N.M."/>
            <person name="Sperschneider J."/>
            <person name="Matny O."/>
            <person name="Nguyen-Phuc H."/>
            <person name="Mago R."/>
            <person name="Raley C."/>
            <person name="Miller M.E."/>
            <person name="Silverstein K.A.T."/>
            <person name="Henningsen E."/>
            <person name="Hirsch C.D."/>
            <person name="Visser B."/>
            <person name="Pretorius Z.A."/>
            <person name="Steffenson B.J."/>
            <person name="Schwessinger B."/>
            <person name="Dodds P.N."/>
            <person name="Figueroa M."/>
        </authorList>
    </citation>
    <scope>NUCLEOTIDE SEQUENCE [LARGE SCALE GENOMIC DNA]</scope>
    <source>
        <strain evidence="2">21-0</strain>
    </source>
</reference>
<feature type="compositionally biased region" description="Basic residues" evidence="1">
    <location>
        <begin position="196"/>
        <end position="211"/>
    </location>
</feature>
<keyword evidence="3" id="KW-1185">Reference proteome</keyword>
<sequence length="346" mass="38372">MSNSRAFALDESSAINFKPYDSSNHKAQLVDFIRLVDNHAIIPPKSRLTLCVNLANKYLNILTSLTPSPRGRSNSRPDAASITSKNSIYRCCSITSKNSIYSQAISGKISITGKGLCGSIHQPKPPSRSSKRSAARASVSPSPKQSTTPPPITRKIYSWPITSQTISTIKIYSWPITSQTQTIKAIKTERKPTSPPRRRRSSFPVPRRAHRSPPDTVITLLQIIKIHHNPKISQYLKSPPKRIFRILPNSLGLSVVRLRITDLLHNAGKRRRQFRGDLWLRLHRQEPEPSRVKKHSLAQAGSLSLEASKSTIDVDQSGTDDTSDHGISVSHTFWPSTTTITGLPGS</sequence>
<feature type="region of interest" description="Disordered" evidence="1">
    <location>
        <begin position="308"/>
        <end position="328"/>
    </location>
</feature>
<accession>A0A5B0LQT1</accession>
<organism evidence="2 3">
    <name type="scientific">Puccinia graminis f. sp. tritici</name>
    <dbReference type="NCBI Taxonomy" id="56615"/>
    <lineage>
        <taxon>Eukaryota</taxon>
        <taxon>Fungi</taxon>
        <taxon>Dikarya</taxon>
        <taxon>Basidiomycota</taxon>
        <taxon>Pucciniomycotina</taxon>
        <taxon>Pucciniomycetes</taxon>
        <taxon>Pucciniales</taxon>
        <taxon>Pucciniaceae</taxon>
        <taxon>Puccinia</taxon>
    </lineage>
</organism>
<dbReference type="AlphaFoldDB" id="A0A5B0LQT1"/>
<evidence type="ECO:0000313" key="2">
    <source>
        <dbReference type="EMBL" id="KAA1066832.1"/>
    </source>
</evidence>
<dbReference type="OrthoDB" id="2519100at2759"/>
<proteinExistence type="predicted"/>
<evidence type="ECO:0000256" key="1">
    <source>
        <dbReference type="SAM" id="MobiDB-lite"/>
    </source>
</evidence>
<name>A0A5B0LQT1_PUCGR</name>
<evidence type="ECO:0000313" key="3">
    <source>
        <dbReference type="Proteomes" id="UP000324748"/>
    </source>
</evidence>
<dbReference type="EMBL" id="VSWC01000194">
    <property type="protein sequence ID" value="KAA1066832.1"/>
    <property type="molecule type" value="Genomic_DNA"/>
</dbReference>
<gene>
    <name evidence="2" type="ORF">PGT21_000064</name>
</gene>